<keyword evidence="2 7" id="KW-0812">Transmembrane</keyword>
<dbReference type="GO" id="GO:0006888">
    <property type="term" value="P:endoplasmic reticulum to Golgi vesicle-mediated transport"/>
    <property type="evidence" value="ECO:0007669"/>
    <property type="project" value="InterPro"/>
</dbReference>
<evidence type="ECO:0000256" key="2">
    <source>
        <dbReference type="ARBA" id="ARBA00022692"/>
    </source>
</evidence>
<comment type="subcellular location">
    <subcellularLocation>
        <location evidence="1">Golgi apparatus membrane</location>
        <topology evidence="1">Multi-pass membrane protein</topology>
    </subcellularLocation>
</comment>
<evidence type="ECO:0000256" key="5">
    <source>
        <dbReference type="ARBA" id="ARBA00023136"/>
    </source>
</evidence>
<dbReference type="GO" id="GO:0005829">
    <property type="term" value="C:cytosol"/>
    <property type="evidence" value="ECO:0007669"/>
    <property type="project" value="GOC"/>
</dbReference>
<organism evidence="8 9">
    <name type="scientific">Babesia bigemina</name>
    <dbReference type="NCBI Taxonomy" id="5866"/>
    <lineage>
        <taxon>Eukaryota</taxon>
        <taxon>Sar</taxon>
        <taxon>Alveolata</taxon>
        <taxon>Apicomplexa</taxon>
        <taxon>Aconoidasida</taxon>
        <taxon>Piroplasmida</taxon>
        <taxon>Babesiidae</taxon>
        <taxon>Babesia</taxon>
    </lineage>
</organism>
<feature type="transmembrane region" description="Helical" evidence="7">
    <location>
        <begin position="33"/>
        <end position="54"/>
    </location>
</feature>
<dbReference type="VEuPathDB" id="PiroplasmaDB:BBBOND_0204410"/>
<evidence type="ECO:0000313" key="9">
    <source>
        <dbReference type="Proteomes" id="UP000033188"/>
    </source>
</evidence>
<keyword evidence="5 7" id="KW-0472">Membrane</keyword>
<feature type="transmembrane region" description="Helical" evidence="7">
    <location>
        <begin position="7"/>
        <end position="27"/>
    </location>
</feature>
<dbReference type="OMA" id="MWLTDAQ"/>
<evidence type="ECO:0000256" key="1">
    <source>
        <dbReference type="ARBA" id="ARBA00004653"/>
    </source>
</evidence>
<keyword evidence="4" id="KW-0333">Golgi apparatus</keyword>
<dbReference type="GO" id="GO:0000139">
    <property type="term" value="C:Golgi membrane"/>
    <property type="evidence" value="ECO:0007669"/>
    <property type="project" value="UniProtKB-SubCell"/>
</dbReference>
<reference evidence="9" key="1">
    <citation type="submission" date="2014-06" db="EMBL/GenBank/DDBJ databases">
        <authorList>
            <person name="Aslett M."/>
            <person name="De Silva N."/>
        </authorList>
    </citation>
    <scope>NUCLEOTIDE SEQUENCE [LARGE SCALE GENOMIC DNA]</scope>
    <source>
        <strain evidence="9">Bond</strain>
    </source>
</reference>
<dbReference type="GO" id="GO:0042147">
    <property type="term" value="P:retrograde transport, endosome to Golgi"/>
    <property type="evidence" value="ECO:0007669"/>
    <property type="project" value="InterPro"/>
</dbReference>
<evidence type="ECO:0000256" key="7">
    <source>
        <dbReference type="SAM" id="Phobius"/>
    </source>
</evidence>
<keyword evidence="3 7" id="KW-1133">Transmembrane helix</keyword>
<dbReference type="Proteomes" id="UP000033188">
    <property type="component" value="Chromosome 2"/>
</dbReference>
<comment type="similarity">
    <text evidence="6">Belongs to the GOT1 family.</text>
</comment>
<dbReference type="PROSITE" id="PS51257">
    <property type="entry name" value="PROKAR_LIPOPROTEIN"/>
    <property type="match status" value="1"/>
</dbReference>
<dbReference type="OrthoDB" id="204784at2759"/>
<sequence>MERNLRLGFALLCLGFITGCISILLLFDPLFFNVSNVFMVSGLYFILGTSKFITFFTSSYRAKGSAIYFIGIFVALIGWTKIGFILETYGLYVLFGAFLPNVISYIRVTPFSFVLDLPVVKNVVAYVQEPSSLPL</sequence>
<evidence type="ECO:0000313" key="8">
    <source>
        <dbReference type="EMBL" id="CDR95283.1"/>
    </source>
</evidence>
<dbReference type="PANTHER" id="PTHR21493">
    <property type="entry name" value="CGI-141-RELATED/LIPASE CONTAINING PROTEIN"/>
    <property type="match status" value="1"/>
</dbReference>
<evidence type="ECO:0000256" key="4">
    <source>
        <dbReference type="ARBA" id="ARBA00023034"/>
    </source>
</evidence>
<dbReference type="KEGG" id="bbig:BBBOND_0204410"/>
<dbReference type="EMBL" id="LK391708">
    <property type="protein sequence ID" value="CDR95283.1"/>
    <property type="molecule type" value="Genomic_DNA"/>
</dbReference>
<dbReference type="InterPro" id="IPR045176">
    <property type="entry name" value="Got1"/>
</dbReference>
<dbReference type="Pfam" id="PF04178">
    <property type="entry name" value="Got1"/>
    <property type="match status" value="1"/>
</dbReference>
<name>A0A061D3Z1_BABBI</name>
<gene>
    <name evidence="8" type="ORF">BBBOND_0204410</name>
</gene>
<dbReference type="RefSeq" id="XP_012767469.1">
    <property type="nucleotide sequence ID" value="XM_012912015.1"/>
</dbReference>
<dbReference type="AlphaFoldDB" id="A0A061D3Z1"/>
<feature type="transmembrane region" description="Helical" evidence="7">
    <location>
        <begin position="91"/>
        <end position="108"/>
    </location>
</feature>
<evidence type="ECO:0000256" key="3">
    <source>
        <dbReference type="ARBA" id="ARBA00022989"/>
    </source>
</evidence>
<proteinExistence type="inferred from homology"/>
<evidence type="ECO:0000256" key="6">
    <source>
        <dbReference type="ARBA" id="ARBA00025799"/>
    </source>
</evidence>
<accession>A0A061D3Z1</accession>
<dbReference type="PANTHER" id="PTHR21493:SF9">
    <property type="entry name" value="GOLGI TRANSPORT PROTEIN 1-RELATED"/>
    <property type="match status" value="1"/>
</dbReference>
<protein>
    <submittedName>
        <fullName evidence="8">CGI-141 protein-like protein, putative</fullName>
    </submittedName>
</protein>
<dbReference type="GeneID" id="24563824"/>
<keyword evidence="9" id="KW-1185">Reference proteome</keyword>
<dbReference type="InterPro" id="IPR007305">
    <property type="entry name" value="Vesicle_transpt_Got1/SFT2"/>
</dbReference>
<dbReference type="STRING" id="5866.A0A061D3Z1"/>
<feature type="transmembrane region" description="Helical" evidence="7">
    <location>
        <begin position="66"/>
        <end position="85"/>
    </location>
</feature>